<dbReference type="EMBL" id="FRBT01000001">
    <property type="protein sequence ID" value="SHL41858.1"/>
    <property type="molecule type" value="Genomic_DNA"/>
</dbReference>
<name>A0A1M7AGH7_9FLAO</name>
<evidence type="ECO:0000313" key="2">
    <source>
        <dbReference type="EMBL" id="SHL41858.1"/>
    </source>
</evidence>
<accession>A0A1M7AGH7</accession>
<keyword evidence="3" id="KW-1185">Reference proteome</keyword>
<dbReference type="AlphaFoldDB" id="A0A1M7AGH7"/>
<dbReference type="Gene3D" id="3.40.710.10">
    <property type="entry name" value="DD-peptidase/beta-lactamase superfamily"/>
    <property type="match status" value="1"/>
</dbReference>
<feature type="domain" description="Beta-lactamase-related" evidence="1">
    <location>
        <begin position="50"/>
        <end position="365"/>
    </location>
</feature>
<dbReference type="PANTHER" id="PTHR46825:SF12">
    <property type="entry name" value="PENICILLIN-BINDING PROTEIN 4"/>
    <property type="match status" value="1"/>
</dbReference>
<dbReference type="InterPro" id="IPR001466">
    <property type="entry name" value="Beta-lactam-related"/>
</dbReference>
<organism evidence="2 3">
    <name type="scientific">Flavobacterium chilense</name>
    <dbReference type="NCBI Taxonomy" id="946677"/>
    <lineage>
        <taxon>Bacteria</taxon>
        <taxon>Pseudomonadati</taxon>
        <taxon>Bacteroidota</taxon>
        <taxon>Flavobacteriia</taxon>
        <taxon>Flavobacteriales</taxon>
        <taxon>Flavobacteriaceae</taxon>
        <taxon>Flavobacterium</taxon>
    </lineage>
</organism>
<dbReference type="SUPFAM" id="SSF56601">
    <property type="entry name" value="beta-lactamase/transpeptidase-like"/>
    <property type="match status" value="1"/>
</dbReference>
<dbReference type="Pfam" id="PF00144">
    <property type="entry name" value="Beta-lactamase"/>
    <property type="match status" value="1"/>
</dbReference>
<dbReference type="STRING" id="946677.SAMN05444484_1011427"/>
<protein>
    <submittedName>
        <fullName evidence="2">CubicO group peptidase, beta-lactamase class C family</fullName>
    </submittedName>
</protein>
<dbReference type="InterPro" id="IPR012338">
    <property type="entry name" value="Beta-lactam/transpept-like"/>
</dbReference>
<evidence type="ECO:0000259" key="1">
    <source>
        <dbReference type="Pfam" id="PF00144"/>
    </source>
</evidence>
<dbReference type="PANTHER" id="PTHR46825">
    <property type="entry name" value="D-ALANYL-D-ALANINE-CARBOXYPEPTIDASE/ENDOPEPTIDASE AMPH"/>
    <property type="match status" value="1"/>
</dbReference>
<sequence>MNPYKINFLLVSCVMALFSCSTPKKIVASKENITIQKSDSLYLEIQKLGAELTKNNNVPGLAVACIQNGKIAWIQCIGYADVASKKPVTAETIFNIGSISKVVSAWGFMQLTEKGLVNLDDPVNQYLTRWKLPQSSYDASGVTLRRILSHTAGLSVHGYGGFEQGAKLLTLEESLNGKTKRNGEMVRLIYEPGTKWEYSGGGYTLAQLLLEERTKENFADYMKKNILEPLGLTHTNYEWTEKMKLSSATAYDTLGNPIKNRIFTEQAAAGLQTTISDLAHFAELSIGSNSLQLNKVLKPETIKLMEQPVLPFSKDGESGLGYRFMNYRELRTIGHTGENIGWSAAMFMHLPTKSGIIMLCNGSNGDRVWAPIYQSWAKKIKTAYEKHHLKVKKKPFQY</sequence>
<evidence type="ECO:0000313" key="3">
    <source>
        <dbReference type="Proteomes" id="UP000184028"/>
    </source>
</evidence>
<gene>
    <name evidence="2" type="ORF">SAMN05444484_1011427</name>
</gene>
<dbReference type="OrthoDB" id="9797709at2"/>
<dbReference type="RefSeq" id="WP_068840820.1">
    <property type="nucleotide sequence ID" value="NZ_FRBT01000001.1"/>
</dbReference>
<dbReference type="PROSITE" id="PS51257">
    <property type="entry name" value="PROKAR_LIPOPROTEIN"/>
    <property type="match status" value="1"/>
</dbReference>
<dbReference type="InterPro" id="IPR050491">
    <property type="entry name" value="AmpC-like"/>
</dbReference>
<dbReference type="Proteomes" id="UP000184028">
    <property type="component" value="Unassembled WGS sequence"/>
</dbReference>
<reference evidence="3" key="1">
    <citation type="submission" date="2016-11" db="EMBL/GenBank/DDBJ databases">
        <authorList>
            <person name="Varghese N."/>
            <person name="Submissions S."/>
        </authorList>
    </citation>
    <scope>NUCLEOTIDE SEQUENCE [LARGE SCALE GENOMIC DNA]</scope>
    <source>
        <strain evidence="3">DSM 24724</strain>
    </source>
</reference>
<proteinExistence type="predicted"/>